<keyword evidence="4" id="KW-1185">Reference proteome</keyword>
<dbReference type="Pfam" id="PF13229">
    <property type="entry name" value="Beta_helix"/>
    <property type="match status" value="1"/>
</dbReference>
<dbReference type="InterPro" id="IPR039448">
    <property type="entry name" value="Beta_helix"/>
</dbReference>
<proteinExistence type="predicted"/>
<feature type="domain" description="Rhamnogalacturonase A/B/Epimerase-like pectate lyase" evidence="1">
    <location>
        <begin position="40"/>
        <end position="237"/>
    </location>
</feature>
<dbReference type="InterPro" id="IPR012334">
    <property type="entry name" value="Pectin_lyas_fold"/>
</dbReference>
<gene>
    <name evidence="3" type="ORF">MI149_05470</name>
</gene>
<dbReference type="Proteomes" id="UP001055337">
    <property type="component" value="Chromosome"/>
</dbReference>
<evidence type="ECO:0000259" key="1">
    <source>
        <dbReference type="Pfam" id="PF12708"/>
    </source>
</evidence>
<dbReference type="SUPFAM" id="SSF51126">
    <property type="entry name" value="Pectin lyase-like"/>
    <property type="match status" value="2"/>
</dbReference>
<dbReference type="Pfam" id="PF12708">
    <property type="entry name" value="Pect-lyase_RHGA_epim"/>
    <property type="match status" value="1"/>
</dbReference>
<name>A0ABY3TR56_9MYCO</name>
<dbReference type="EMBL" id="CP092362">
    <property type="protein sequence ID" value="ULN42563.1"/>
    <property type="molecule type" value="Genomic_DNA"/>
</dbReference>
<dbReference type="InterPro" id="IPR006311">
    <property type="entry name" value="TAT_signal"/>
</dbReference>
<accession>A0ABY3TR56</accession>
<dbReference type="RefSeq" id="WP_240178973.1">
    <property type="nucleotide sequence ID" value="NZ_CP092362.2"/>
</dbReference>
<feature type="domain" description="Right handed beta helix" evidence="2">
    <location>
        <begin position="279"/>
        <end position="461"/>
    </location>
</feature>
<protein>
    <submittedName>
        <fullName evidence="3">Right-handed parallel beta-helix repeat-containing protein</fullName>
    </submittedName>
</protein>
<reference evidence="3" key="1">
    <citation type="submission" date="2022-08" db="EMBL/GenBank/DDBJ databases">
        <title>Whole genome sequencing of non-tuberculosis mycobacteria type-strains.</title>
        <authorList>
            <person name="Igarashi Y."/>
            <person name="Osugi A."/>
            <person name="Mitarai S."/>
        </authorList>
    </citation>
    <scope>NUCLEOTIDE SEQUENCE</scope>
    <source>
        <strain evidence="3">JCM 16369</strain>
    </source>
</reference>
<evidence type="ECO:0000259" key="2">
    <source>
        <dbReference type="Pfam" id="PF13229"/>
    </source>
</evidence>
<dbReference type="Gene3D" id="2.160.20.10">
    <property type="entry name" value="Single-stranded right-handed beta-helix, Pectin lyase-like"/>
    <property type="match status" value="2"/>
</dbReference>
<dbReference type="PROSITE" id="PS51318">
    <property type="entry name" value="TAT"/>
    <property type="match status" value="1"/>
</dbReference>
<dbReference type="InterPro" id="IPR006626">
    <property type="entry name" value="PbH1"/>
</dbReference>
<evidence type="ECO:0000313" key="3">
    <source>
        <dbReference type="EMBL" id="ULN42563.1"/>
    </source>
</evidence>
<dbReference type="InterPro" id="IPR011050">
    <property type="entry name" value="Pectin_lyase_fold/virulence"/>
</dbReference>
<sequence>MTVSRRDALKRIFSVTVFGGLGLAPAPPKAIADGLRSAEVNVMDYGAIGDGMTNDTGAIHAARDAAGVGGKVIIPAGTYTVSGLAATVADQTWELADDSDARATIKMQAEAASILQVTAAGVTVDGGMFDGSAATLHDWSQQGIRIEADGVTVRNVEVRDSPAHGVYVLNCDRATVIDSRFVNCYHAGVLIQNGAPDTYMYDMVITGNHVESSLDSAHGIGVVGGTSVRSVNMPVNGVTVSRNTVRLPRDPNTESSCIGVTNCTDWLVSENNVAGSALGISCPNPVRAAISNNQVREFSSMGIEIPGDVTDCLVSDNIIDAAVVAGAGSGIQNSQGRVKGLRVVNNSISGFAGSMCGISFSSGSQVESASVTGNVVRANCDKFVGLQVNDTAQNLTISGNTFDAGMVSSSIHGIFFSRNCVSNTAIIDNIFTSTSSSGTNYAIAFNVDATASGITITGNTIATGQAATFAAFYCYSTATNIIFKGNSVDGGTSTSSNGIDLYGGVDGFTVRGNQFSNLTEAVVRLMASTAVTMKNIDVSGNSIVNVRYGVRNRNSGEAVVETSVDSADK</sequence>
<evidence type="ECO:0000313" key="4">
    <source>
        <dbReference type="Proteomes" id="UP001055337"/>
    </source>
</evidence>
<organism evidence="3 4">
    <name type="scientific">Mycolicibacterium crocinum</name>
    <dbReference type="NCBI Taxonomy" id="388459"/>
    <lineage>
        <taxon>Bacteria</taxon>
        <taxon>Bacillati</taxon>
        <taxon>Actinomycetota</taxon>
        <taxon>Actinomycetes</taxon>
        <taxon>Mycobacteriales</taxon>
        <taxon>Mycobacteriaceae</taxon>
        <taxon>Mycolicibacterium</taxon>
    </lineage>
</organism>
<dbReference type="SMART" id="SM00710">
    <property type="entry name" value="PbH1"/>
    <property type="match status" value="12"/>
</dbReference>
<dbReference type="InterPro" id="IPR024535">
    <property type="entry name" value="RHGA/B-epi-like_pectate_lyase"/>
</dbReference>